<dbReference type="RefSeq" id="WP_039314021.1">
    <property type="nucleotide sequence ID" value="NZ_JQOD01000001.1"/>
</dbReference>
<dbReference type="OrthoDB" id="6595109at2"/>
<name>A0A0M2F705_9GAMM</name>
<proteinExistence type="predicted"/>
<evidence type="ECO:0000313" key="3">
    <source>
        <dbReference type="Proteomes" id="UP000029435"/>
    </source>
</evidence>
<dbReference type="Proteomes" id="UP000029435">
    <property type="component" value="Unassembled WGS sequence"/>
</dbReference>
<protein>
    <submittedName>
        <fullName evidence="2">Uncharacterized protein</fullName>
    </submittedName>
</protein>
<accession>A0A0M2F705</accession>
<keyword evidence="1" id="KW-1133">Transmembrane helix</keyword>
<gene>
    <name evidence="2" type="ORF">KU74_07230</name>
</gene>
<reference evidence="2 3" key="1">
    <citation type="submission" date="2014-08" db="EMBL/GenBank/DDBJ databases">
        <title>Genome sequences of NCPPB Pectobacterium isolates.</title>
        <authorList>
            <person name="Glover R.H."/>
            <person name="Sapp M."/>
            <person name="Elphinstone J."/>
        </authorList>
    </citation>
    <scope>NUCLEOTIDE SEQUENCE [LARGE SCALE GENOMIC DNA]</scope>
    <source>
        <strain evidence="2 3">LMG 21372</strain>
    </source>
</reference>
<keyword evidence="1" id="KW-0472">Membrane</keyword>
<feature type="transmembrane region" description="Helical" evidence="1">
    <location>
        <begin position="7"/>
        <end position="25"/>
    </location>
</feature>
<dbReference type="EMBL" id="JQOD01000001">
    <property type="protein sequence ID" value="KGA36250.1"/>
    <property type="molecule type" value="Genomic_DNA"/>
</dbReference>
<keyword evidence="1" id="KW-0812">Transmembrane</keyword>
<evidence type="ECO:0000313" key="2">
    <source>
        <dbReference type="EMBL" id="KGA36250.1"/>
    </source>
</evidence>
<feature type="transmembrane region" description="Helical" evidence="1">
    <location>
        <begin position="54"/>
        <end position="75"/>
    </location>
</feature>
<sequence>MLKKAKVYKGIISVIALFSFVYWGLDPEIMCKVASETPQACSLSLPERGLIMNALGSGFAIMLTAMAAAILALWVSKD</sequence>
<dbReference type="AlphaFoldDB" id="A0A0M2F705"/>
<evidence type="ECO:0000256" key="1">
    <source>
        <dbReference type="SAM" id="Phobius"/>
    </source>
</evidence>
<comment type="caution">
    <text evidence="2">The sequence shown here is derived from an EMBL/GenBank/DDBJ whole genome shotgun (WGS) entry which is preliminary data.</text>
</comment>
<organism evidence="2 3">
    <name type="scientific">Pectobacterium brasiliense</name>
    <dbReference type="NCBI Taxonomy" id="180957"/>
    <lineage>
        <taxon>Bacteria</taxon>
        <taxon>Pseudomonadati</taxon>
        <taxon>Pseudomonadota</taxon>
        <taxon>Gammaproteobacteria</taxon>
        <taxon>Enterobacterales</taxon>
        <taxon>Pectobacteriaceae</taxon>
        <taxon>Pectobacterium</taxon>
    </lineage>
</organism>